<dbReference type="PANTHER" id="PTHR11579">
    <property type="entry name" value="PROTEIN-L-ISOASPARTATE O-METHYLTRANSFERASE"/>
    <property type="match status" value="1"/>
</dbReference>
<evidence type="ECO:0000256" key="1">
    <source>
        <dbReference type="ARBA" id="ARBA00004496"/>
    </source>
</evidence>
<protein>
    <recommendedName>
        <fullName evidence="3">protein-L-isoaspartate(D-aspartate) O-methyltransferase</fullName>
        <ecNumber evidence="3">2.1.1.77</ecNumber>
    </recommendedName>
</protein>
<evidence type="ECO:0000256" key="3">
    <source>
        <dbReference type="ARBA" id="ARBA00011890"/>
    </source>
</evidence>
<dbReference type="AlphaFoldDB" id="A0A382KMS9"/>
<dbReference type="EC" id="2.1.1.77" evidence="3"/>
<dbReference type="NCBIfam" id="TIGR00080">
    <property type="entry name" value="pimt"/>
    <property type="match status" value="1"/>
</dbReference>
<evidence type="ECO:0000256" key="4">
    <source>
        <dbReference type="ARBA" id="ARBA00022490"/>
    </source>
</evidence>
<comment type="similarity">
    <text evidence="2">Belongs to the methyltransferase superfamily. L-isoaspartyl/D-aspartyl protein methyltransferase family.</text>
</comment>
<dbReference type="GO" id="GO:0005737">
    <property type="term" value="C:cytoplasm"/>
    <property type="evidence" value="ECO:0007669"/>
    <property type="project" value="UniProtKB-SubCell"/>
</dbReference>
<evidence type="ECO:0000256" key="5">
    <source>
        <dbReference type="ARBA" id="ARBA00022603"/>
    </source>
</evidence>
<dbReference type="GO" id="GO:0032259">
    <property type="term" value="P:methylation"/>
    <property type="evidence" value="ECO:0007669"/>
    <property type="project" value="UniProtKB-KW"/>
</dbReference>
<dbReference type="GO" id="GO:0004719">
    <property type="term" value="F:protein-L-isoaspartate (D-aspartate) O-methyltransferase activity"/>
    <property type="evidence" value="ECO:0007669"/>
    <property type="project" value="UniProtKB-EC"/>
</dbReference>
<organism evidence="8">
    <name type="scientific">marine metagenome</name>
    <dbReference type="NCBI Taxonomy" id="408172"/>
    <lineage>
        <taxon>unclassified sequences</taxon>
        <taxon>metagenomes</taxon>
        <taxon>ecological metagenomes</taxon>
    </lineage>
</organism>
<evidence type="ECO:0000256" key="2">
    <source>
        <dbReference type="ARBA" id="ARBA00005369"/>
    </source>
</evidence>
<dbReference type="NCBIfam" id="NF001453">
    <property type="entry name" value="PRK00312.1"/>
    <property type="match status" value="1"/>
</dbReference>
<keyword evidence="5" id="KW-0489">Methyltransferase</keyword>
<dbReference type="Gene3D" id="3.40.50.150">
    <property type="entry name" value="Vaccinia Virus protein VP39"/>
    <property type="match status" value="1"/>
</dbReference>
<keyword evidence="6" id="KW-0808">Transferase</keyword>
<sequence length="207" mass="22405">MDATQARREQMVATQLRARGITSASVLDAFAVVPRHRFVDDTHGDPYGDHPLPIGEGQTISQPYIVAYMLQTLQLIPGQHVLEIGAGCGYQTALLARLGVSVAAMEIRRGLAEAARVRLQALNVEGVDLRIGDGSQGWPEDRRFDAILVAAAARDVPAKLARQLATPGRLILPVGSWQQELVLVSKDEGGMTQRTLAPVRFVPLQTP</sequence>
<gene>
    <name evidence="8" type="ORF">METZ01_LOCUS278413</name>
</gene>
<dbReference type="PANTHER" id="PTHR11579:SF0">
    <property type="entry name" value="PROTEIN-L-ISOASPARTATE(D-ASPARTATE) O-METHYLTRANSFERASE"/>
    <property type="match status" value="1"/>
</dbReference>
<dbReference type="FunFam" id="3.40.50.150:FF:000010">
    <property type="entry name" value="Protein-L-isoaspartate O-methyltransferase"/>
    <property type="match status" value="1"/>
</dbReference>
<dbReference type="EMBL" id="UINC01081572">
    <property type="protein sequence ID" value="SVC25559.1"/>
    <property type="molecule type" value="Genomic_DNA"/>
</dbReference>
<dbReference type="InterPro" id="IPR029063">
    <property type="entry name" value="SAM-dependent_MTases_sf"/>
</dbReference>
<reference evidence="8" key="1">
    <citation type="submission" date="2018-05" db="EMBL/GenBank/DDBJ databases">
        <authorList>
            <person name="Lanie J.A."/>
            <person name="Ng W.-L."/>
            <person name="Kazmierczak K.M."/>
            <person name="Andrzejewski T.M."/>
            <person name="Davidsen T.M."/>
            <person name="Wayne K.J."/>
            <person name="Tettelin H."/>
            <person name="Glass J.I."/>
            <person name="Rusch D."/>
            <person name="Podicherti R."/>
            <person name="Tsui H.-C.T."/>
            <person name="Winkler M.E."/>
        </authorList>
    </citation>
    <scope>NUCLEOTIDE SEQUENCE</scope>
</reference>
<evidence type="ECO:0000313" key="8">
    <source>
        <dbReference type="EMBL" id="SVC25559.1"/>
    </source>
</evidence>
<proteinExistence type="inferred from homology"/>
<dbReference type="CDD" id="cd02440">
    <property type="entry name" value="AdoMet_MTases"/>
    <property type="match status" value="1"/>
</dbReference>
<dbReference type="SUPFAM" id="SSF53335">
    <property type="entry name" value="S-adenosyl-L-methionine-dependent methyltransferases"/>
    <property type="match status" value="1"/>
</dbReference>
<keyword evidence="7" id="KW-0949">S-adenosyl-L-methionine</keyword>
<evidence type="ECO:0000256" key="7">
    <source>
        <dbReference type="ARBA" id="ARBA00022691"/>
    </source>
</evidence>
<accession>A0A382KMS9</accession>
<name>A0A382KMS9_9ZZZZ</name>
<comment type="subcellular location">
    <subcellularLocation>
        <location evidence="1">Cytoplasm</location>
    </subcellularLocation>
</comment>
<dbReference type="Pfam" id="PF01135">
    <property type="entry name" value="PCMT"/>
    <property type="match status" value="1"/>
</dbReference>
<dbReference type="InterPro" id="IPR000682">
    <property type="entry name" value="PCMT"/>
</dbReference>
<evidence type="ECO:0000256" key="6">
    <source>
        <dbReference type="ARBA" id="ARBA00022679"/>
    </source>
</evidence>
<keyword evidence="4" id="KW-0963">Cytoplasm</keyword>